<feature type="domain" description="EamA" evidence="2">
    <location>
        <begin position="14"/>
        <end position="147"/>
    </location>
</feature>
<dbReference type="EMBL" id="BMCH01000006">
    <property type="protein sequence ID" value="GGC37589.1"/>
    <property type="molecule type" value="Genomic_DNA"/>
</dbReference>
<feature type="transmembrane region" description="Helical" evidence="1">
    <location>
        <begin position="133"/>
        <end position="153"/>
    </location>
</feature>
<feature type="transmembrane region" description="Helical" evidence="1">
    <location>
        <begin position="261"/>
        <end position="283"/>
    </location>
</feature>
<dbReference type="InterPro" id="IPR037185">
    <property type="entry name" value="EmrE-like"/>
</dbReference>
<protein>
    <submittedName>
        <fullName evidence="3">Multidrug DMT transporter permease</fullName>
    </submittedName>
</protein>
<evidence type="ECO:0000256" key="1">
    <source>
        <dbReference type="SAM" id="Phobius"/>
    </source>
</evidence>
<dbReference type="Proteomes" id="UP000637769">
    <property type="component" value="Unassembled WGS sequence"/>
</dbReference>
<organism evidence="3 4">
    <name type="scientific">Asaia siamensis</name>
    <dbReference type="NCBI Taxonomy" id="110479"/>
    <lineage>
        <taxon>Bacteria</taxon>
        <taxon>Pseudomonadati</taxon>
        <taxon>Pseudomonadota</taxon>
        <taxon>Alphaproteobacteria</taxon>
        <taxon>Acetobacterales</taxon>
        <taxon>Acetobacteraceae</taxon>
        <taxon>Asaia</taxon>
    </lineage>
</organism>
<dbReference type="SUPFAM" id="SSF103481">
    <property type="entry name" value="Multidrug resistance efflux transporter EmrE"/>
    <property type="match status" value="2"/>
</dbReference>
<feature type="transmembrane region" description="Helical" evidence="1">
    <location>
        <begin position="295"/>
        <end position="312"/>
    </location>
</feature>
<evidence type="ECO:0000313" key="4">
    <source>
        <dbReference type="Proteomes" id="UP000637769"/>
    </source>
</evidence>
<feature type="transmembrane region" description="Helical" evidence="1">
    <location>
        <begin position="103"/>
        <end position="121"/>
    </location>
</feature>
<gene>
    <name evidence="3" type="ORF">GCM10007207_23890</name>
</gene>
<accession>A0ABQ1MAL3</accession>
<evidence type="ECO:0000313" key="3">
    <source>
        <dbReference type="EMBL" id="GGC37589.1"/>
    </source>
</evidence>
<comment type="caution">
    <text evidence="3">The sequence shown here is derived from an EMBL/GenBank/DDBJ whole genome shotgun (WGS) entry which is preliminary data.</text>
</comment>
<feature type="transmembrane region" description="Helical" evidence="1">
    <location>
        <begin position="235"/>
        <end position="254"/>
    </location>
</feature>
<feature type="transmembrane region" description="Helical" evidence="1">
    <location>
        <begin position="78"/>
        <end position="97"/>
    </location>
</feature>
<dbReference type="RefSeq" id="WP_188427047.1">
    <property type="nucleotide sequence ID" value="NZ_BMCH01000006.1"/>
</dbReference>
<keyword evidence="4" id="KW-1185">Reference proteome</keyword>
<feature type="transmembrane region" description="Helical" evidence="1">
    <location>
        <begin position="12"/>
        <end position="29"/>
    </location>
</feature>
<name>A0ABQ1MAL3_9PROT</name>
<reference evidence="4" key="1">
    <citation type="journal article" date="2019" name="Int. J. Syst. Evol. Microbiol.">
        <title>The Global Catalogue of Microorganisms (GCM) 10K type strain sequencing project: providing services to taxonomists for standard genome sequencing and annotation.</title>
        <authorList>
            <consortium name="The Broad Institute Genomics Platform"/>
            <consortium name="The Broad Institute Genome Sequencing Center for Infectious Disease"/>
            <person name="Wu L."/>
            <person name="Ma J."/>
        </authorList>
    </citation>
    <scope>NUCLEOTIDE SEQUENCE [LARGE SCALE GENOMIC DNA]</scope>
    <source>
        <strain evidence="4">CCM 7132</strain>
    </source>
</reference>
<proteinExistence type="predicted"/>
<evidence type="ECO:0000259" key="2">
    <source>
        <dbReference type="Pfam" id="PF00892"/>
    </source>
</evidence>
<keyword evidence="1" id="KW-0472">Membrane</keyword>
<feature type="transmembrane region" description="Helical" evidence="1">
    <location>
        <begin position="159"/>
        <end position="182"/>
    </location>
</feature>
<dbReference type="Pfam" id="PF00892">
    <property type="entry name" value="EamA"/>
    <property type="match status" value="1"/>
</dbReference>
<feature type="transmembrane region" description="Helical" evidence="1">
    <location>
        <begin position="203"/>
        <end position="223"/>
    </location>
</feature>
<keyword evidence="1" id="KW-0812">Transmembrane</keyword>
<dbReference type="InterPro" id="IPR000620">
    <property type="entry name" value="EamA_dom"/>
</dbReference>
<feature type="transmembrane region" description="Helical" evidence="1">
    <location>
        <begin position="49"/>
        <end position="66"/>
    </location>
</feature>
<sequence length="325" mass="34923">MSRSTNPPQKNLPLGVLCGAGAGALWGLVFLAPELARDFPPLDLAAGRYLAYGLIALSLIGTRLPVLCRRLHRRDWHGLFWLSFFGNSFYYVMLSMAVQKGGIALTSLVIGFMPVAVTIIGSRDKDAPPFLKLAPSLFFCVIGAFCIGWQALFPAGQTATMGASSLAGLLCACAALASWTGFAVGNSRALARLDHVSSHEWNLLTGLVTGAQALVMLPLALLFDPTTHALSAWGRFATVSIGVAVIASLCGNALWNRMSRLLPLTLTGQMILFETLFALLYGFVWDQRLPRPLEIASFLFIVASVLCCVAAHRKPAMKPLDNTLS</sequence>
<keyword evidence="1" id="KW-1133">Transmembrane helix</keyword>